<evidence type="ECO:0000313" key="8">
    <source>
        <dbReference type="Proteomes" id="UP000502699"/>
    </source>
</evidence>
<dbReference type="AlphaFoldDB" id="A0A6G7VH03"/>
<comment type="pathway">
    <text evidence="1">Cofactor biosynthesis; adenosylcobalamin biosynthesis.</text>
</comment>
<evidence type="ECO:0000259" key="6">
    <source>
        <dbReference type="Pfam" id="PF00590"/>
    </source>
</evidence>
<dbReference type="PIRSF" id="PIRSF036428">
    <property type="entry name" value="CobL"/>
    <property type="match status" value="1"/>
</dbReference>
<dbReference type="GO" id="GO:0008276">
    <property type="term" value="F:protein methyltransferase activity"/>
    <property type="evidence" value="ECO:0007669"/>
    <property type="project" value="InterPro"/>
</dbReference>
<evidence type="ECO:0000256" key="1">
    <source>
        <dbReference type="ARBA" id="ARBA00004953"/>
    </source>
</evidence>
<accession>A0A6G7VH03</accession>
<evidence type="ECO:0000313" key="7">
    <source>
        <dbReference type="EMBL" id="QIK39128.1"/>
    </source>
</evidence>
<sequence>MNSPGSPSAWLTVVGINEDGLAGLGDAARAAIRQARVLFGGGRHLALIPEQPDQERRAWPSPFERAYEEVLALRGQPVCVLASGDPMFYGVGARLAERLPIEEMLILPAPSSVALAAARLGWSLPEVRVIPAHRQPLAGVRLYLAPGARLMVFSADGKTPAQLAGLLVDSGYGPSRLIVFEHLGGRSERRLEGTAADWSIAECAALNLIALECRAKGPTPFLSRRSALPDTAFVNDGQLTKRPIRALTLAYLAPGPGELLWDVGAGCGSIAIEWMRADDGCQAIAIEPVERRRAFIERNREALGVPGLQVIDGSAPEALAGLPAPDAIFIGGGLTTPGVFESCWSALKNGGRLVTNAVTLESEARLLDLHARLGGELIRLAIEQAAPLGRFTAWRPAMPIALLCLHNQP</sequence>
<reference evidence="8" key="1">
    <citation type="submission" date="2020-01" db="EMBL/GenBank/DDBJ databases">
        <title>Caldichromatium gen. nov., sp. nov., a thermophilic purple sulfur bacterium member of the family Chromatiaceae isolated from Nakabusa hot spring, Japan.</title>
        <authorList>
            <person name="Saini M.K."/>
            <person name="Hanada S."/>
            <person name="Tank M."/>
        </authorList>
    </citation>
    <scope>NUCLEOTIDE SEQUENCE [LARGE SCALE GENOMIC DNA]</scope>
    <source>
        <strain evidence="8">No.7</strain>
    </source>
</reference>
<dbReference type="InterPro" id="IPR006365">
    <property type="entry name" value="Cbl_synth_CobL"/>
</dbReference>
<dbReference type="InterPro" id="IPR029063">
    <property type="entry name" value="SAM-dependent_MTases_sf"/>
</dbReference>
<evidence type="ECO:0000256" key="2">
    <source>
        <dbReference type="ARBA" id="ARBA00022573"/>
    </source>
</evidence>
<keyword evidence="4 7" id="KW-0808">Transferase</keyword>
<dbReference type="InterPro" id="IPR012818">
    <property type="entry name" value="CbiE"/>
</dbReference>
<dbReference type="UniPathway" id="UPA00148"/>
<dbReference type="NCBIfam" id="TIGR02469">
    <property type="entry name" value="CbiT"/>
    <property type="match status" value="1"/>
</dbReference>
<dbReference type="CDD" id="cd11644">
    <property type="entry name" value="Precorrin-6Y-MT"/>
    <property type="match status" value="1"/>
</dbReference>
<dbReference type="KEGG" id="cjap:GWK36_05900"/>
<evidence type="ECO:0000256" key="4">
    <source>
        <dbReference type="ARBA" id="ARBA00022679"/>
    </source>
</evidence>
<keyword evidence="3 7" id="KW-0489">Methyltransferase</keyword>
<dbReference type="NCBIfam" id="TIGR02467">
    <property type="entry name" value="CbiE"/>
    <property type="match status" value="1"/>
</dbReference>
<evidence type="ECO:0000256" key="5">
    <source>
        <dbReference type="ARBA" id="ARBA00022691"/>
    </source>
</evidence>
<dbReference type="InterPro" id="IPR000878">
    <property type="entry name" value="4pyrrol_Mease"/>
</dbReference>
<dbReference type="Proteomes" id="UP000502699">
    <property type="component" value="Chromosome"/>
</dbReference>
<dbReference type="Gene3D" id="3.40.1010.10">
    <property type="entry name" value="Cobalt-precorrin-4 Transmethylase, Domain 1"/>
    <property type="match status" value="1"/>
</dbReference>
<keyword evidence="8" id="KW-1185">Reference proteome</keyword>
<dbReference type="GO" id="GO:0032259">
    <property type="term" value="P:methylation"/>
    <property type="evidence" value="ECO:0007669"/>
    <property type="project" value="UniProtKB-KW"/>
</dbReference>
<dbReference type="PANTHER" id="PTHR43182">
    <property type="entry name" value="COBALT-PRECORRIN-6B C(15)-METHYLTRANSFERASE (DECARBOXYLATING)"/>
    <property type="match status" value="1"/>
</dbReference>
<dbReference type="InterPro" id="IPR014008">
    <property type="entry name" value="Cbl_synth_MTase_CbiT"/>
</dbReference>
<keyword evidence="5" id="KW-0949">S-adenosyl-L-methionine</keyword>
<dbReference type="CDD" id="cd02440">
    <property type="entry name" value="AdoMet_MTases"/>
    <property type="match status" value="1"/>
</dbReference>
<evidence type="ECO:0000256" key="3">
    <source>
        <dbReference type="ARBA" id="ARBA00022603"/>
    </source>
</evidence>
<dbReference type="GO" id="GO:0009236">
    <property type="term" value="P:cobalamin biosynthetic process"/>
    <property type="evidence" value="ECO:0007669"/>
    <property type="project" value="UniProtKB-UniPathway"/>
</dbReference>
<dbReference type="Gene3D" id="3.40.50.150">
    <property type="entry name" value="Vaccinia Virus protein VP39"/>
    <property type="match status" value="1"/>
</dbReference>
<dbReference type="PANTHER" id="PTHR43182:SF1">
    <property type="entry name" value="COBALT-PRECORRIN-7 C(5)-METHYLTRANSFERASE"/>
    <property type="match status" value="1"/>
</dbReference>
<feature type="domain" description="Tetrapyrrole methylase" evidence="6">
    <location>
        <begin position="12"/>
        <end position="196"/>
    </location>
</feature>
<organism evidence="7 8">
    <name type="scientific">Caldichromatium japonicum</name>
    <dbReference type="NCBI Taxonomy" id="2699430"/>
    <lineage>
        <taxon>Bacteria</taxon>
        <taxon>Pseudomonadati</taxon>
        <taxon>Pseudomonadota</taxon>
        <taxon>Gammaproteobacteria</taxon>
        <taxon>Chromatiales</taxon>
        <taxon>Chromatiaceae</taxon>
        <taxon>Caldichromatium</taxon>
    </lineage>
</organism>
<dbReference type="Pfam" id="PF00590">
    <property type="entry name" value="TP_methylase"/>
    <property type="match status" value="1"/>
</dbReference>
<dbReference type="EMBL" id="CP048029">
    <property type="protein sequence ID" value="QIK39128.1"/>
    <property type="molecule type" value="Genomic_DNA"/>
</dbReference>
<name>A0A6G7VH03_9GAMM</name>
<proteinExistence type="predicted"/>
<dbReference type="InterPro" id="IPR035996">
    <property type="entry name" value="4pyrrol_Methylase_sf"/>
</dbReference>
<gene>
    <name evidence="7" type="primary">cbiE</name>
    <name evidence="7" type="ORF">GWK36_05900</name>
</gene>
<dbReference type="InterPro" id="IPR050714">
    <property type="entry name" value="Cobalamin_biosynth_MTase"/>
</dbReference>
<dbReference type="SUPFAM" id="SSF53335">
    <property type="entry name" value="S-adenosyl-L-methionine-dependent methyltransferases"/>
    <property type="match status" value="1"/>
</dbReference>
<protein>
    <submittedName>
        <fullName evidence="7">Precorrin-6y C5,15-methyltransferase (Decarboxylating) subunit CbiE</fullName>
    </submittedName>
</protein>
<dbReference type="SUPFAM" id="SSF53790">
    <property type="entry name" value="Tetrapyrrole methylase"/>
    <property type="match status" value="1"/>
</dbReference>
<dbReference type="InterPro" id="IPR014777">
    <property type="entry name" value="4pyrrole_Mease_sub1"/>
</dbReference>
<keyword evidence="2" id="KW-0169">Cobalamin biosynthesis</keyword>